<organism evidence="2 3">
    <name type="scientific">Allopseudospirillum japonicum</name>
    <dbReference type="NCBI Taxonomy" id="64971"/>
    <lineage>
        <taxon>Bacteria</taxon>
        <taxon>Pseudomonadati</taxon>
        <taxon>Pseudomonadota</taxon>
        <taxon>Gammaproteobacteria</taxon>
        <taxon>Oceanospirillales</taxon>
        <taxon>Oceanospirillaceae</taxon>
        <taxon>Allopseudospirillum</taxon>
    </lineage>
</organism>
<keyword evidence="1" id="KW-0812">Transmembrane</keyword>
<dbReference type="EMBL" id="FNYH01000002">
    <property type="protein sequence ID" value="SEI46861.1"/>
    <property type="molecule type" value="Genomic_DNA"/>
</dbReference>
<sequence>MTQSKSSHWRLNLLMLLTLMTLVVAGWYLIEHTQEISIEPQVRWFPPETDCALETQGSCESQIHSAKVRLTVPPNSLKVLTPIPIEVHTELAKVQEVILDFQGRDMYMGINRYPLSRKSDHLYTGEGILSICTDEDMVWRARILFKTPQGWLGTWFDFQVPHP</sequence>
<evidence type="ECO:0000256" key="1">
    <source>
        <dbReference type="SAM" id="Phobius"/>
    </source>
</evidence>
<dbReference type="AlphaFoldDB" id="A0A1H6QT36"/>
<feature type="transmembrane region" description="Helical" evidence="1">
    <location>
        <begin position="12"/>
        <end position="30"/>
    </location>
</feature>
<gene>
    <name evidence="2" type="ORF">SAMN05421831_102185</name>
</gene>
<reference evidence="3" key="1">
    <citation type="submission" date="2016-10" db="EMBL/GenBank/DDBJ databases">
        <authorList>
            <person name="Varghese N."/>
            <person name="Submissions S."/>
        </authorList>
    </citation>
    <scope>NUCLEOTIDE SEQUENCE [LARGE SCALE GENOMIC DNA]</scope>
    <source>
        <strain evidence="3">DSM 7165</strain>
    </source>
</reference>
<keyword evidence="1" id="KW-1133">Transmembrane helix</keyword>
<evidence type="ECO:0000313" key="3">
    <source>
        <dbReference type="Proteomes" id="UP000242999"/>
    </source>
</evidence>
<evidence type="ECO:0000313" key="2">
    <source>
        <dbReference type="EMBL" id="SEI46861.1"/>
    </source>
</evidence>
<keyword evidence="1" id="KW-0472">Membrane</keyword>
<keyword evidence="3" id="KW-1185">Reference proteome</keyword>
<dbReference type="Proteomes" id="UP000242999">
    <property type="component" value="Unassembled WGS sequence"/>
</dbReference>
<accession>A0A1H6QT36</accession>
<proteinExistence type="predicted"/>
<dbReference type="RefSeq" id="WP_093308529.1">
    <property type="nucleotide sequence ID" value="NZ_FNYH01000002.1"/>
</dbReference>
<dbReference type="STRING" id="64971.SAMN05421831_102185"/>
<protein>
    <submittedName>
        <fullName evidence="2">Uncharacterized protein</fullName>
    </submittedName>
</protein>
<dbReference type="OrthoDB" id="5917490at2"/>
<name>A0A1H6QT36_9GAMM</name>